<dbReference type="Gene3D" id="3.20.20.80">
    <property type="entry name" value="Glycosidases"/>
    <property type="match status" value="1"/>
</dbReference>
<dbReference type="Pfam" id="PF14885">
    <property type="entry name" value="GHL15"/>
    <property type="match status" value="1"/>
</dbReference>
<evidence type="ECO:0000313" key="2">
    <source>
        <dbReference type="Proteomes" id="UP000014174"/>
    </source>
</evidence>
<protein>
    <submittedName>
        <fullName evidence="1">Uncharacterized protein</fullName>
    </submittedName>
</protein>
<comment type="caution">
    <text evidence="1">The sequence shown here is derived from an EMBL/GenBank/DDBJ whole genome shotgun (WGS) entry which is preliminary data.</text>
</comment>
<dbReference type="EMBL" id="AQPN01000079">
    <property type="protein sequence ID" value="EOR94592.1"/>
    <property type="molecule type" value="Genomic_DNA"/>
</dbReference>
<dbReference type="eggNOG" id="ENOG502Z9Q7">
    <property type="taxonomic scope" value="Bacteria"/>
</dbReference>
<dbReference type="STRING" id="1150600.ADIARSV_2190"/>
<name>R9GRX0_9SPHI</name>
<keyword evidence="2" id="KW-1185">Reference proteome</keyword>
<sequence length="389" mass="44519">MLGLATLSFCTYAQKKSPLLVSDGTIFKSKTFFPKFSWSTTPMYYHFGDINRVLKPEEVKFIADRTDFICIEKSHAFNELGDAVLGTKQEVGAFHKIKPDAKVLFYYNSYVAWPFTRFNKEFTPEGIEKNKELKKFLEINPKTGELTTKLKPNFSYYFDALNPDFRKWWAESAAEGVKVSGADGIFIDRMNVDEKSGYPQDKLAEVSKAKGEMMAALKQKIGPDKILIGNNAANNKDVFPSCDAFMFEHYNEIVTSKENLLKEWGDMLRIAKAGKMTIYRFGAKGKGPTDITVGATKTDGMVKRSKDQLEYYLSCFLIGAQPYSYLQWNWGWNLEDGNLIRYPELQKPLGAPKAAFKRVTPDGWEFTREFEHAHVWVNTETRKAKITWN</sequence>
<accession>R9GRX0</accession>
<dbReference type="InterPro" id="IPR029455">
    <property type="entry name" value="GHL15"/>
</dbReference>
<organism evidence="1 2">
    <name type="scientific">Arcticibacter svalbardensis MN12-7</name>
    <dbReference type="NCBI Taxonomy" id="1150600"/>
    <lineage>
        <taxon>Bacteria</taxon>
        <taxon>Pseudomonadati</taxon>
        <taxon>Bacteroidota</taxon>
        <taxon>Sphingobacteriia</taxon>
        <taxon>Sphingobacteriales</taxon>
        <taxon>Sphingobacteriaceae</taxon>
        <taxon>Arcticibacter</taxon>
    </lineage>
</organism>
<dbReference type="Proteomes" id="UP000014174">
    <property type="component" value="Unassembled WGS sequence"/>
</dbReference>
<dbReference type="AlphaFoldDB" id="R9GRX0"/>
<dbReference type="SUPFAM" id="SSF51445">
    <property type="entry name" value="(Trans)glycosidases"/>
    <property type="match status" value="1"/>
</dbReference>
<evidence type="ECO:0000313" key="1">
    <source>
        <dbReference type="EMBL" id="EOR94592.1"/>
    </source>
</evidence>
<gene>
    <name evidence="1" type="ORF">ADIARSV_2190</name>
</gene>
<dbReference type="InterPro" id="IPR017853">
    <property type="entry name" value="GH"/>
</dbReference>
<reference evidence="1 2" key="1">
    <citation type="journal article" date="2013" name="Genome Announc.">
        <title>Draft Genome Sequence of Arcticibacter svalbardensis Strain MN12-7T, a Member of the Family Sphingobacteriaceae Isolated from an Arctic Soil Sample.</title>
        <authorList>
            <person name="Shivaji S."/>
            <person name="Ara S."/>
            <person name="Prasad S."/>
            <person name="Manasa B.P."/>
            <person name="Begum Z."/>
            <person name="Singh A."/>
            <person name="Kumar Pinnaka A."/>
        </authorList>
    </citation>
    <scope>NUCLEOTIDE SEQUENCE [LARGE SCALE GENOMIC DNA]</scope>
    <source>
        <strain evidence="1 2">MN12-7</strain>
    </source>
</reference>
<proteinExistence type="predicted"/>